<reference evidence="1 2" key="2">
    <citation type="journal article" date="2022" name="Mol. Ecol. Resour.">
        <title>The genomes of chicory, endive, great burdock and yacon provide insights into Asteraceae paleo-polyploidization history and plant inulin production.</title>
        <authorList>
            <person name="Fan W."/>
            <person name="Wang S."/>
            <person name="Wang H."/>
            <person name="Wang A."/>
            <person name="Jiang F."/>
            <person name="Liu H."/>
            <person name="Zhao H."/>
            <person name="Xu D."/>
            <person name="Zhang Y."/>
        </authorList>
    </citation>
    <scope>NUCLEOTIDE SEQUENCE [LARGE SCALE GENOMIC DNA]</scope>
    <source>
        <strain evidence="2">cv. Punajuju</strain>
        <tissue evidence="1">Leaves</tissue>
    </source>
</reference>
<dbReference type="EMBL" id="CM042009">
    <property type="protein sequence ID" value="KAI3790732.1"/>
    <property type="molecule type" value="Genomic_DNA"/>
</dbReference>
<accession>A0ACB9H4Q8</accession>
<gene>
    <name evidence="1" type="ORF">L2E82_03991</name>
</gene>
<dbReference type="Proteomes" id="UP001055811">
    <property type="component" value="Linkage Group LG01"/>
</dbReference>
<name>A0ACB9H4Q8_CICIN</name>
<organism evidence="1 2">
    <name type="scientific">Cichorium intybus</name>
    <name type="common">Chicory</name>
    <dbReference type="NCBI Taxonomy" id="13427"/>
    <lineage>
        <taxon>Eukaryota</taxon>
        <taxon>Viridiplantae</taxon>
        <taxon>Streptophyta</taxon>
        <taxon>Embryophyta</taxon>
        <taxon>Tracheophyta</taxon>
        <taxon>Spermatophyta</taxon>
        <taxon>Magnoliopsida</taxon>
        <taxon>eudicotyledons</taxon>
        <taxon>Gunneridae</taxon>
        <taxon>Pentapetalae</taxon>
        <taxon>asterids</taxon>
        <taxon>campanulids</taxon>
        <taxon>Asterales</taxon>
        <taxon>Asteraceae</taxon>
        <taxon>Cichorioideae</taxon>
        <taxon>Cichorieae</taxon>
        <taxon>Cichoriinae</taxon>
        <taxon>Cichorium</taxon>
    </lineage>
</organism>
<keyword evidence="2" id="KW-1185">Reference proteome</keyword>
<protein>
    <submittedName>
        <fullName evidence="1">Uncharacterized protein</fullName>
    </submittedName>
</protein>
<evidence type="ECO:0000313" key="2">
    <source>
        <dbReference type="Proteomes" id="UP001055811"/>
    </source>
</evidence>
<reference evidence="2" key="1">
    <citation type="journal article" date="2022" name="Mol. Ecol. Resour.">
        <title>The genomes of chicory, endive, great burdock and yacon provide insights into Asteraceae palaeo-polyploidization history and plant inulin production.</title>
        <authorList>
            <person name="Fan W."/>
            <person name="Wang S."/>
            <person name="Wang H."/>
            <person name="Wang A."/>
            <person name="Jiang F."/>
            <person name="Liu H."/>
            <person name="Zhao H."/>
            <person name="Xu D."/>
            <person name="Zhang Y."/>
        </authorList>
    </citation>
    <scope>NUCLEOTIDE SEQUENCE [LARGE SCALE GENOMIC DNA]</scope>
    <source>
        <strain evidence="2">cv. Punajuju</strain>
    </source>
</reference>
<sequence length="79" mass="9019">MDSRLLAHFYPYAKKKNLEPYLSLLGFLFLPSRDAAVAKRESEIEKPWLLQGQAETEKRRGKKKLQGGVELHSSSKSLC</sequence>
<comment type="caution">
    <text evidence="1">The sequence shown here is derived from an EMBL/GenBank/DDBJ whole genome shotgun (WGS) entry which is preliminary data.</text>
</comment>
<proteinExistence type="predicted"/>
<evidence type="ECO:0000313" key="1">
    <source>
        <dbReference type="EMBL" id="KAI3790732.1"/>
    </source>
</evidence>